<keyword evidence="3" id="KW-0233">DNA recombination</keyword>
<keyword evidence="6" id="KW-1185">Reference proteome</keyword>
<sequence>MASIRKRNDKWQAQVRRTGHTLRTKTFINRADAKRWVRQTELELDRSTLAYDPSSLDRTSVGDLLRRYARDVTPAKRGKASEAKRIEVFLRQRWANVTLARITPQAFSQHRDKRLREVEAGTVLRELGLLQAVFETARQEWDIPLPENPLAKVRKPKAANGRTRRLQSGELTALLSACTEGRSEYLRPGILLAIETGMRRGEILNVRRRDLDAENGLLSIPETKTDVPRTIPLSENAARILIELRAESTDNDARLFPVSANAFRLAWERCKRRVAKHLPDIEGLRFHDLRHEAVSRFFEMGLSVPEVATISGHKDPRMLFRYTHLKPEDIVAKLRKTKLRVAA</sequence>
<dbReference type="Proteomes" id="UP001597405">
    <property type="component" value="Unassembled WGS sequence"/>
</dbReference>
<dbReference type="InterPro" id="IPR013762">
    <property type="entry name" value="Integrase-like_cat_sf"/>
</dbReference>
<dbReference type="InterPro" id="IPR057084">
    <property type="entry name" value="Int_N"/>
</dbReference>
<evidence type="ECO:0000256" key="2">
    <source>
        <dbReference type="ARBA" id="ARBA00023125"/>
    </source>
</evidence>
<organism evidence="5 6">
    <name type="scientific">Mesorhizobium newzealandense</name>
    <dbReference type="NCBI Taxonomy" id="1300302"/>
    <lineage>
        <taxon>Bacteria</taxon>
        <taxon>Pseudomonadati</taxon>
        <taxon>Pseudomonadota</taxon>
        <taxon>Alphaproteobacteria</taxon>
        <taxon>Hyphomicrobiales</taxon>
        <taxon>Phyllobacteriaceae</taxon>
        <taxon>Mesorhizobium</taxon>
    </lineage>
</organism>
<dbReference type="Pfam" id="PF00589">
    <property type="entry name" value="Phage_integrase"/>
    <property type="match status" value="1"/>
</dbReference>
<dbReference type="SUPFAM" id="SSF56349">
    <property type="entry name" value="DNA breaking-rejoining enzymes"/>
    <property type="match status" value="1"/>
</dbReference>
<evidence type="ECO:0000256" key="3">
    <source>
        <dbReference type="ARBA" id="ARBA00023172"/>
    </source>
</evidence>
<comment type="caution">
    <text evidence="5">The sequence shown here is derived from an EMBL/GenBank/DDBJ whole genome shotgun (WGS) entry which is preliminary data.</text>
</comment>
<dbReference type="PROSITE" id="PS51898">
    <property type="entry name" value="TYR_RECOMBINASE"/>
    <property type="match status" value="1"/>
</dbReference>
<dbReference type="PANTHER" id="PTHR30349:SF94">
    <property type="entry name" value="INTEGRASE_RECOMBINASE HI_1414-RELATED"/>
    <property type="match status" value="1"/>
</dbReference>
<keyword evidence="1" id="KW-0229">DNA integration</keyword>
<dbReference type="Pfam" id="PF24624">
    <property type="entry name" value="Int_N"/>
    <property type="match status" value="1"/>
</dbReference>
<dbReference type="EMBL" id="JBHUGZ010000026">
    <property type="protein sequence ID" value="MFD1987015.1"/>
    <property type="molecule type" value="Genomic_DNA"/>
</dbReference>
<evidence type="ECO:0000313" key="6">
    <source>
        <dbReference type="Proteomes" id="UP001597405"/>
    </source>
</evidence>
<dbReference type="Gene3D" id="1.10.150.130">
    <property type="match status" value="1"/>
</dbReference>
<dbReference type="Gene3D" id="1.10.443.10">
    <property type="entry name" value="Intergrase catalytic core"/>
    <property type="match status" value="1"/>
</dbReference>
<reference evidence="6" key="1">
    <citation type="journal article" date="2019" name="Int. J. Syst. Evol. Microbiol.">
        <title>The Global Catalogue of Microorganisms (GCM) 10K type strain sequencing project: providing services to taxonomists for standard genome sequencing and annotation.</title>
        <authorList>
            <consortium name="The Broad Institute Genomics Platform"/>
            <consortium name="The Broad Institute Genome Sequencing Center for Infectious Disease"/>
            <person name="Wu L."/>
            <person name="Ma J."/>
        </authorList>
    </citation>
    <scope>NUCLEOTIDE SEQUENCE [LARGE SCALE GENOMIC DNA]</scope>
    <source>
        <strain evidence="6">CGMCC 1.16225</strain>
    </source>
</reference>
<dbReference type="InterPro" id="IPR010998">
    <property type="entry name" value="Integrase_recombinase_N"/>
</dbReference>
<name>A0ABW4UKU6_9HYPH</name>
<dbReference type="InterPro" id="IPR002104">
    <property type="entry name" value="Integrase_catalytic"/>
</dbReference>
<dbReference type="RefSeq" id="WP_379104697.1">
    <property type="nucleotide sequence ID" value="NZ_JBHUGZ010000026.1"/>
</dbReference>
<evidence type="ECO:0000313" key="5">
    <source>
        <dbReference type="EMBL" id="MFD1987015.1"/>
    </source>
</evidence>
<feature type="domain" description="Tyr recombinase" evidence="4">
    <location>
        <begin position="161"/>
        <end position="335"/>
    </location>
</feature>
<dbReference type="InterPro" id="IPR011010">
    <property type="entry name" value="DNA_brk_join_enz"/>
</dbReference>
<proteinExistence type="predicted"/>
<accession>A0ABW4UKU6</accession>
<dbReference type="PANTHER" id="PTHR30349">
    <property type="entry name" value="PHAGE INTEGRASE-RELATED"/>
    <property type="match status" value="1"/>
</dbReference>
<protein>
    <submittedName>
        <fullName evidence="5">Site-specific integrase</fullName>
    </submittedName>
</protein>
<keyword evidence="2" id="KW-0238">DNA-binding</keyword>
<evidence type="ECO:0000259" key="4">
    <source>
        <dbReference type="PROSITE" id="PS51898"/>
    </source>
</evidence>
<gene>
    <name evidence="5" type="ORF">ACFSOZ_31795</name>
</gene>
<dbReference type="InterPro" id="IPR050090">
    <property type="entry name" value="Tyrosine_recombinase_XerCD"/>
</dbReference>
<evidence type="ECO:0000256" key="1">
    <source>
        <dbReference type="ARBA" id="ARBA00022908"/>
    </source>
</evidence>
<dbReference type="CDD" id="cd00796">
    <property type="entry name" value="INT_Rci_Hp1_C"/>
    <property type="match status" value="1"/>
</dbReference>